<evidence type="ECO:0000259" key="1">
    <source>
        <dbReference type="PROSITE" id="PS51201"/>
    </source>
</evidence>
<dbReference type="GO" id="GO:0008324">
    <property type="term" value="F:monoatomic cation transmembrane transporter activity"/>
    <property type="evidence" value="ECO:0007669"/>
    <property type="project" value="InterPro"/>
</dbReference>
<accession>D4ZEW7</accession>
<gene>
    <name evidence="3" type="ordered locus">SVI_0376</name>
</gene>
<dbReference type="Gene3D" id="3.30.70.1450">
    <property type="entry name" value="Regulator of K+ conductance, C-terminal domain"/>
    <property type="match status" value="1"/>
</dbReference>
<dbReference type="PANTHER" id="PTHR43833:SF7">
    <property type="entry name" value="KTR SYSTEM POTASSIUM UPTAKE PROTEIN C"/>
    <property type="match status" value="1"/>
</dbReference>
<dbReference type="Pfam" id="PF02254">
    <property type="entry name" value="TrkA_N"/>
    <property type="match status" value="1"/>
</dbReference>
<evidence type="ECO:0000259" key="2">
    <source>
        <dbReference type="PROSITE" id="PS51202"/>
    </source>
</evidence>
<dbReference type="InterPro" id="IPR036291">
    <property type="entry name" value="NAD(P)-bd_dom_sf"/>
</dbReference>
<dbReference type="Gene3D" id="3.40.50.720">
    <property type="entry name" value="NAD(P)-binding Rossmann-like Domain"/>
    <property type="match status" value="1"/>
</dbReference>
<dbReference type="AlphaFoldDB" id="D4ZEW7"/>
<dbReference type="KEGG" id="svo:SVI_0376"/>
<dbReference type="InterPro" id="IPR050721">
    <property type="entry name" value="Trk_Ktr_HKT_K-transport"/>
</dbReference>
<dbReference type="InterPro" id="IPR003148">
    <property type="entry name" value="RCK_N"/>
</dbReference>
<proteinExistence type="predicted"/>
<evidence type="ECO:0000313" key="4">
    <source>
        <dbReference type="Proteomes" id="UP000002350"/>
    </source>
</evidence>
<feature type="domain" description="RCK N-terminal" evidence="1">
    <location>
        <begin position="21"/>
        <end position="137"/>
    </location>
</feature>
<reference evidence="4" key="1">
    <citation type="journal article" date="2010" name="Mol. Biosyst.">
        <title>Complete genome sequence and comparative analysis of Shewanella violacea, a psychrophilic and piezophilic bacterium from deep sea floor sediments.</title>
        <authorList>
            <person name="Aono E."/>
            <person name="Baba T."/>
            <person name="Ara T."/>
            <person name="Nishi T."/>
            <person name="Nakamichi T."/>
            <person name="Inamoto E."/>
            <person name="Toyonaga H."/>
            <person name="Hasegawa M."/>
            <person name="Takai Y."/>
            <person name="Okumura Y."/>
            <person name="Baba M."/>
            <person name="Tomita M."/>
            <person name="Kato C."/>
            <person name="Oshima T."/>
            <person name="Nakasone K."/>
            <person name="Mori H."/>
        </authorList>
    </citation>
    <scope>NUCLEOTIDE SEQUENCE [LARGE SCALE GENOMIC DNA]</scope>
    <source>
        <strain evidence="4">JCM 10179 / CIP 106290 / LMG 19151 / DSS12</strain>
    </source>
</reference>
<dbReference type="HOGENOM" id="CLU_046525_3_2_6"/>
<name>D4ZEW7_SHEVD</name>
<dbReference type="STRING" id="637905.SVI_0376"/>
<keyword evidence="4" id="KW-1185">Reference proteome</keyword>
<dbReference type="PANTHER" id="PTHR43833">
    <property type="entry name" value="POTASSIUM CHANNEL PROTEIN 2-RELATED-RELATED"/>
    <property type="match status" value="1"/>
</dbReference>
<dbReference type="SUPFAM" id="SSF116726">
    <property type="entry name" value="TrkA C-terminal domain-like"/>
    <property type="match status" value="1"/>
</dbReference>
<dbReference type="Proteomes" id="UP000002350">
    <property type="component" value="Chromosome"/>
</dbReference>
<dbReference type="eggNOG" id="COG0569">
    <property type="taxonomic scope" value="Bacteria"/>
</dbReference>
<sequence>MHKYVSFYGKNNLRLNMASENKYIVIIGLGRFGMALCHELSQEGAQVLAIDIDEKNVRKAAEFVTQAIVADCSDEDTISELKLDEYDLAMVAIGEDVNSSILTTLILKEAGVKAVWVKAKNKFHAKILTKIGADKVVQPERDMGIRIAHHMLDHHIFEFINLGSGIALAEIGIYEKYYGSKLIEHPCYQSSDINLLALKRGVVVDKNPLPDTLFEKDDILILTGQKEKLIEVLRRR</sequence>
<dbReference type="InterPro" id="IPR036721">
    <property type="entry name" value="RCK_C_sf"/>
</dbReference>
<dbReference type="SUPFAM" id="SSF51735">
    <property type="entry name" value="NAD(P)-binding Rossmann-fold domains"/>
    <property type="match status" value="1"/>
</dbReference>
<dbReference type="PROSITE" id="PS51202">
    <property type="entry name" value="RCK_C"/>
    <property type="match status" value="1"/>
</dbReference>
<dbReference type="PROSITE" id="PS51201">
    <property type="entry name" value="RCK_N"/>
    <property type="match status" value="1"/>
</dbReference>
<feature type="domain" description="RCK C-terminal" evidence="2">
    <location>
        <begin position="154"/>
        <end position="236"/>
    </location>
</feature>
<dbReference type="GO" id="GO:0006813">
    <property type="term" value="P:potassium ion transport"/>
    <property type="evidence" value="ECO:0007669"/>
    <property type="project" value="InterPro"/>
</dbReference>
<dbReference type="EMBL" id="AP011177">
    <property type="protein sequence ID" value="BAJ00347.1"/>
    <property type="molecule type" value="Genomic_DNA"/>
</dbReference>
<dbReference type="InterPro" id="IPR006037">
    <property type="entry name" value="RCK_C"/>
</dbReference>
<organism evidence="3 4">
    <name type="scientific">Shewanella violacea (strain JCM 10179 / CIP 106290 / LMG 19151 / DSS12)</name>
    <dbReference type="NCBI Taxonomy" id="637905"/>
    <lineage>
        <taxon>Bacteria</taxon>
        <taxon>Pseudomonadati</taxon>
        <taxon>Pseudomonadota</taxon>
        <taxon>Gammaproteobacteria</taxon>
        <taxon>Alteromonadales</taxon>
        <taxon>Shewanellaceae</taxon>
        <taxon>Shewanella</taxon>
    </lineage>
</organism>
<evidence type="ECO:0000313" key="3">
    <source>
        <dbReference type="EMBL" id="BAJ00347.1"/>
    </source>
</evidence>
<protein>
    <submittedName>
        <fullName evidence="3">Potassium uptake protein KtrA, putative</fullName>
    </submittedName>
</protein>